<evidence type="ECO:0000259" key="15">
    <source>
        <dbReference type="PROSITE" id="PS51194"/>
    </source>
</evidence>
<evidence type="ECO:0000313" key="17">
    <source>
        <dbReference type="Proteomes" id="UP001304300"/>
    </source>
</evidence>
<dbReference type="GO" id="GO:0005737">
    <property type="term" value="C:cytoplasm"/>
    <property type="evidence" value="ECO:0007669"/>
    <property type="project" value="UniProtKB-SubCell"/>
</dbReference>
<dbReference type="CDD" id="cd17991">
    <property type="entry name" value="DEXHc_TRCF"/>
    <property type="match status" value="1"/>
</dbReference>
<keyword evidence="4 13" id="KW-0227">DNA damage</keyword>
<dbReference type="Gene3D" id="3.30.2060.10">
    <property type="entry name" value="Penicillin-binding protein 1b domain"/>
    <property type="match status" value="1"/>
</dbReference>
<dbReference type="SMART" id="SM00982">
    <property type="entry name" value="TRCF"/>
    <property type="match status" value="1"/>
</dbReference>
<dbReference type="InterPro" id="IPR003711">
    <property type="entry name" value="CarD-like/TRCF_RID"/>
</dbReference>
<dbReference type="InterPro" id="IPR011545">
    <property type="entry name" value="DEAD/DEAH_box_helicase_dom"/>
</dbReference>
<keyword evidence="2 13" id="KW-0963">Cytoplasm</keyword>
<organism evidence="16 17">
    <name type="scientific">Rubellicoccus peritrichatus</name>
    <dbReference type="NCBI Taxonomy" id="3080537"/>
    <lineage>
        <taxon>Bacteria</taxon>
        <taxon>Pseudomonadati</taxon>
        <taxon>Verrucomicrobiota</taxon>
        <taxon>Opitutia</taxon>
        <taxon>Puniceicoccales</taxon>
        <taxon>Cerasicoccaceae</taxon>
        <taxon>Rubellicoccus</taxon>
    </lineage>
</organism>
<keyword evidence="17" id="KW-1185">Reference proteome</keyword>
<comment type="function">
    <text evidence="13">Couples transcription and DNA repair by recognizing RNA polymerase (RNAP) stalled at DNA lesions. Mediates ATP-dependent release of RNAP and its truncated transcript from the DNA, and recruitment of nucleotide excision repair machinery to the damaged site.</text>
</comment>
<dbReference type="PANTHER" id="PTHR47964">
    <property type="entry name" value="ATP-DEPENDENT DNA HELICASE HOMOLOG RECG, CHLOROPLASTIC"/>
    <property type="match status" value="1"/>
</dbReference>
<dbReference type="NCBIfam" id="TIGR00580">
    <property type="entry name" value="mfd"/>
    <property type="match status" value="1"/>
</dbReference>
<protein>
    <recommendedName>
        <fullName evidence="12 13">Transcription-repair-coupling factor</fullName>
        <shortName evidence="13">TRCF</shortName>
        <ecNumber evidence="13">3.6.4.-</ecNumber>
    </recommendedName>
</protein>
<dbReference type="InterPro" id="IPR005118">
    <property type="entry name" value="TRCF_C"/>
</dbReference>
<evidence type="ECO:0000256" key="1">
    <source>
        <dbReference type="ARBA" id="ARBA00004496"/>
    </source>
</evidence>
<dbReference type="PROSITE" id="PS51194">
    <property type="entry name" value="HELICASE_CTER"/>
    <property type="match status" value="1"/>
</dbReference>
<dbReference type="GO" id="GO:0003684">
    <property type="term" value="F:damaged DNA binding"/>
    <property type="evidence" value="ECO:0007669"/>
    <property type="project" value="InterPro"/>
</dbReference>
<dbReference type="Gene3D" id="3.90.1150.50">
    <property type="entry name" value="Transcription-repair-coupling factor, D7 domain"/>
    <property type="match status" value="1"/>
</dbReference>
<name>A0AAQ3LB00_9BACT</name>
<dbReference type="InterPro" id="IPR047112">
    <property type="entry name" value="RecG/Mfd"/>
</dbReference>
<dbReference type="InterPro" id="IPR001650">
    <property type="entry name" value="Helicase_C-like"/>
</dbReference>
<dbReference type="GO" id="GO:0000716">
    <property type="term" value="P:transcription-coupled nucleotide-excision repair, DNA damage recognition"/>
    <property type="evidence" value="ECO:0007669"/>
    <property type="project" value="UniProtKB-UniRule"/>
</dbReference>
<dbReference type="KEGG" id="puo:RZN69_20165"/>
<dbReference type="InterPro" id="IPR041471">
    <property type="entry name" value="UvrB_inter"/>
</dbReference>
<evidence type="ECO:0000256" key="12">
    <source>
        <dbReference type="ARBA" id="ARBA00070128"/>
    </source>
</evidence>
<evidence type="ECO:0000256" key="8">
    <source>
        <dbReference type="ARBA" id="ARBA00023125"/>
    </source>
</evidence>
<keyword evidence="7 13" id="KW-0067">ATP-binding</keyword>
<dbReference type="Pfam" id="PF00271">
    <property type="entry name" value="Helicase_C"/>
    <property type="match status" value="1"/>
</dbReference>
<accession>A0AAQ3LB00</accession>
<evidence type="ECO:0000256" key="3">
    <source>
        <dbReference type="ARBA" id="ARBA00022741"/>
    </source>
</evidence>
<dbReference type="GO" id="GO:0005524">
    <property type="term" value="F:ATP binding"/>
    <property type="evidence" value="ECO:0007669"/>
    <property type="project" value="UniProtKB-UniRule"/>
</dbReference>
<feature type="domain" description="Helicase C-terminal" evidence="15">
    <location>
        <begin position="766"/>
        <end position="920"/>
    </location>
</feature>
<evidence type="ECO:0000313" key="16">
    <source>
        <dbReference type="EMBL" id="WOO40942.1"/>
    </source>
</evidence>
<dbReference type="SMART" id="SM01058">
    <property type="entry name" value="CarD_TRCF"/>
    <property type="match status" value="1"/>
</dbReference>
<reference evidence="16 17" key="1">
    <citation type="submission" date="2023-10" db="EMBL/GenBank/DDBJ databases">
        <title>Rubellicoccus peritrichatus gen. nov., sp. nov., isolated from an algae of coral reef tank.</title>
        <authorList>
            <person name="Luo J."/>
        </authorList>
    </citation>
    <scope>NUCLEOTIDE SEQUENCE [LARGE SCALE GENOMIC DNA]</scope>
    <source>
        <strain evidence="16 17">CR14</strain>
    </source>
</reference>
<dbReference type="SUPFAM" id="SSF143517">
    <property type="entry name" value="TRCF domain-like"/>
    <property type="match status" value="1"/>
</dbReference>
<dbReference type="InterPro" id="IPR036101">
    <property type="entry name" value="CarD-like/TRCF_RID_sf"/>
</dbReference>
<dbReference type="RefSeq" id="WP_317833208.1">
    <property type="nucleotide sequence ID" value="NZ_CP136920.1"/>
</dbReference>
<keyword evidence="9 13" id="KW-0234">DNA repair</keyword>
<dbReference type="Pfam" id="PF02559">
    <property type="entry name" value="CarD_TRCF_RID"/>
    <property type="match status" value="1"/>
</dbReference>
<dbReference type="Proteomes" id="UP001304300">
    <property type="component" value="Chromosome"/>
</dbReference>
<dbReference type="GO" id="GO:0003678">
    <property type="term" value="F:DNA helicase activity"/>
    <property type="evidence" value="ECO:0007669"/>
    <property type="project" value="TreeGrafter"/>
</dbReference>
<evidence type="ECO:0000256" key="7">
    <source>
        <dbReference type="ARBA" id="ARBA00022840"/>
    </source>
</evidence>
<evidence type="ECO:0000256" key="9">
    <source>
        <dbReference type="ARBA" id="ARBA00023204"/>
    </source>
</evidence>
<dbReference type="HAMAP" id="MF_00969">
    <property type="entry name" value="TRCF"/>
    <property type="match status" value="1"/>
</dbReference>
<feature type="domain" description="Helicase ATP-binding" evidence="14">
    <location>
        <begin position="584"/>
        <end position="745"/>
    </location>
</feature>
<dbReference type="SUPFAM" id="SSF52540">
    <property type="entry name" value="P-loop containing nucleoside triphosphate hydrolases"/>
    <property type="match status" value="3"/>
</dbReference>
<dbReference type="GO" id="GO:0016787">
    <property type="term" value="F:hydrolase activity"/>
    <property type="evidence" value="ECO:0007669"/>
    <property type="project" value="UniProtKB-KW"/>
</dbReference>
<evidence type="ECO:0000256" key="6">
    <source>
        <dbReference type="ARBA" id="ARBA00022806"/>
    </source>
</evidence>
<evidence type="ECO:0000256" key="13">
    <source>
        <dbReference type="HAMAP-Rule" id="MF_00969"/>
    </source>
</evidence>
<dbReference type="SMART" id="SM00490">
    <property type="entry name" value="HELICc"/>
    <property type="match status" value="1"/>
</dbReference>
<evidence type="ECO:0000259" key="14">
    <source>
        <dbReference type="PROSITE" id="PS51192"/>
    </source>
</evidence>
<dbReference type="FunFam" id="3.40.50.300:FF:000546">
    <property type="entry name" value="Transcription-repair-coupling factor"/>
    <property type="match status" value="1"/>
</dbReference>
<dbReference type="EC" id="3.6.4.-" evidence="13"/>
<comment type="similarity">
    <text evidence="11 13">In the C-terminal section; belongs to the helicase family. RecG subfamily.</text>
</comment>
<dbReference type="Pfam" id="PF00270">
    <property type="entry name" value="DEAD"/>
    <property type="match status" value="1"/>
</dbReference>
<dbReference type="SMART" id="SM00487">
    <property type="entry name" value="DEXDc"/>
    <property type="match status" value="1"/>
</dbReference>
<comment type="similarity">
    <text evidence="10 13">In the N-terminal section; belongs to the UvrB family.</text>
</comment>
<keyword evidence="5 13" id="KW-0378">Hydrolase</keyword>
<dbReference type="InterPro" id="IPR004576">
    <property type="entry name" value="Mfd"/>
</dbReference>
<dbReference type="Pfam" id="PF17757">
    <property type="entry name" value="UvrB_inter"/>
    <property type="match status" value="1"/>
</dbReference>
<evidence type="ECO:0000256" key="10">
    <source>
        <dbReference type="ARBA" id="ARBA00061104"/>
    </source>
</evidence>
<dbReference type="InterPro" id="IPR027417">
    <property type="entry name" value="P-loop_NTPase"/>
</dbReference>
<sequence>MKPVALPKQVTSSRLTGVTKAASSAICSLLLRKKAESVILFVGKDLRRLEGFAADLETAWEVLEGADAPICHVFPDVSELDEDDPRAFEMNCDRLTALTELREVESKSSTKQLVIAVTPRSLLSSAPAPNQLASHEIILSTGDSVDFHALQERLATELGYDAEAVCETPGQFAVRGGLIDIYPLNGEAPARIDLFGEEIDEIRLFDPTTQRSREKIERLVIASNVSQQKTLKTTTLLDYLPKSIRWIVDEPSALEDAYNEHFNVPEKIAAPFATFATVIEKRKDSKDTWFGLSELDIPSRLFKESPSKAYDTESLEAYRTFAEEDKLGVVRFDSERESRTRFLQQLALWSRKGYQLSIITRNQGEQDRLADIIAEELDLEDFKPRLISGQIADGFRLDYKAGKNSRREVVVNADEIFGRHRIRVTKRRRKLPEHKAVDQALDFSELADGDHLVHLQNGVCIFRGLQKMDFGGKAEEVISLEFAEEITVHLRLHESHLLSRYVGLSKVTPKLGKIGTNQWEKTRAAAERATLDFAAELLRLQAERETAQGHAFAPDSPWLKNFEDAFPFQETRDQKTAIDETKLDMEQPNPMDRLICGDVGFGKTEVAIRAAFKAVLDGKQVAMLIPTTVLCQQHFNTFRERFVEHPVVVEMLSRFRTPKQQKEIKLQMKTGQIDIIVGTHSLLARGVEFQDLGLLIIDEEHRFGVKQKEKIKQLRRNIDVLTMSATPIPRTLHSALVGVRQMSVIETAPRNRLPIQTVVKSYDPTIVKDAVKFELNRGGQVFYLHNRVQTIETVAARIRELVPNARLAVGHGQMEEGDLEKIMTDFVAGRYDVLVCTTIIESGLDIPNCNTIIIEGADRFGLGQLYQLRGRVGRFNKQAYAYLLLHRHTKLMDLARKRLGAIRQYNQLGAGFRIAMRDLELRGAGNLLGAQQSGHIAGVGFDLYCQLLRQSVSRLKGDINAAAIRANVRLDFVILGESRDKKGSSGAGDTGYDAIKSAELGRERIKPIEAALPTAYLGEARLRIDFYRRLAMAGNLDEVEEISETLEDRFGKRPKEVDALLMLTRIRVLAERRGIVAVETEGNRLKCQIVGKRPAKYVQSGGRFPRLTARKPIPRLREIRDYLKRLPTTDK</sequence>
<dbReference type="SUPFAM" id="SSF141259">
    <property type="entry name" value="CarD-like"/>
    <property type="match status" value="1"/>
</dbReference>
<dbReference type="InterPro" id="IPR014001">
    <property type="entry name" value="Helicase_ATP-bd"/>
</dbReference>
<dbReference type="GO" id="GO:0006355">
    <property type="term" value="P:regulation of DNA-templated transcription"/>
    <property type="evidence" value="ECO:0007669"/>
    <property type="project" value="UniProtKB-UniRule"/>
</dbReference>
<dbReference type="InterPro" id="IPR037235">
    <property type="entry name" value="TRCF-like_C_D7"/>
</dbReference>
<gene>
    <name evidence="13 16" type="primary">mfd</name>
    <name evidence="16" type="ORF">RZN69_20165</name>
</gene>
<comment type="subcellular location">
    <subcellularLocation>
        <location evidence="1 13">Cytoplasm</location>
    </subcellularLocation>
</comment>
<dbReference type="PANTHER" id="PTHR47964:SF1">
    <property type="entry name" value="ATP-DEPENDENT DNA HELICASE HOMOLOG RECG, CHLOROPLASTIC"/>
    <property type="match status" value="1"/>
</dbReference>
<dbReference type="Gene3D" id="2.40.10.170">
    <property type="match status" value="1"/>
</dbReference>
<keyword evidence="6" id="KW-0347">Helicase</keyword>
<dbReference type="EMBL" id="CP136920">
    <property type="protein sequence ID" value="WOO40942.1"/>
    <property type="molecule type" value="Genomic_DNA"/>
</dbReference>
<dbReference type="AlphaFoldDB" id="A0AAQ3LB00"/>
<keyword evidence="8 13" id="KW-0238">DNA-binding</keyword>
<keyword evidence="3 13" id="KW-0547">Nucleotide-binding</keyword>
<evidence type="ECO:0000256" key="2">
    <source>
        <dbReference type="ARBA" id="ARBA00022490"/>
    </source>
</evidence>
<evidence type="ECO:0000256" key="4">
    <source>
        <dbReference type="ARBA" id="ARBA00022763"/>
    </source>
</evidence>
<dbReference type="Gene3D" id="3.40.50.300">
    <property type="entry name" value="P-loop containing nucleotide triphosphate hydrolases"/>
    <property type="match status" value="2"/>
</dbReference>
<dbReference type="PROSITE" id="PS51192">
    <property type="entry name" value="HELICASE_ATP_BIND_1"/>
    <property type="match status" value="1"/>
</dbReference>
<dbReference type="Pfam" id="PF03461">
    <property type="entry name" value="TRCF"/>
    <property type="match status" value="1"/>
</dbReference>
<proteinExistence type="inferred from homology"/>
<evidence type="ECO:0000256" key="11">
    <source>
        <dbReference type="ARBA" id="ARBA00061399"/>
    </source>
</evidence>
<dbReference type="Gene3D" id="3.40.50.11180">
    <property type="match status" value="1"/>
</dbReference>
<evidence type="ECO:0000256" key="5">
    <source>
        <dbReference type="ARBA" id="ARBA00022801"/>
    </source>
</evidence>